<organism evidence="1 2">
    <name type="scientific">Scophthalmus maximus</name>
    <name type="common">Turbot</name>
    <name type="synonym">Psetta maxima</name>
    <dbReference type="NCBI Taxonomy" id="52904"/>
    <lineage>
        <taxon>Eukaryota</taxon>
        <taxon>Metazoa</taxon>
        <taxon>Chordata</taxon>
        <taxon>Craniata</taxon>
        <taxon>Vertebrata</taxon>
        <taxon>Euteleostomi</taxon>
        <taxon>Actinopterygii</taxon>
        <taxon>Neopterygii</taxon>
        <taxon>Teleostei</taxon>
        <taxon>Neoteleostei</taxon>
        <taxon>Acanthomorphata</taxon>
        <taxon>Carangaria</taxon>
        <taxon>Pleuronectiformes</taxon>
        <taxon>Pleuronectoidei</taxon>
        <taxon>Scophthalmidae</taxon>
        <taxon>Scophthalmus</taxon>
    </lineage>
</organism>
<reference evidence="1 2" key="1">
    <citation type="submission" date="2019-06" db="EMBL/GenBank/DDBJ databases">
        <title>Draft genomes of female and male turbot (Scophthalmus maximus).</title>
        <authorList>
            <person name="Xu H."/>
            <person name="Xu X.-W."/>
            <person name="Shao C."/>
            <person name="Chen S."/>
        </authorList>
    </citation>
    <scope>NUCLEOTIDE SEQUENCE [LARGE SCALE GENOMIC DNA]</scope>
    <source>
        <strain evidence="1">Ysfricsl-2016a</strain>
        <tissue evidence="1">Blood</tissue>
    </source>
</reference>
<proteinExistence type="predicted"/>
<evidence type="ECO:0000313" key="2">
    <source>
        <dbReference type="Proteomes" id="UP000438429"/>
    </source>
</evidence>
<comment type="caution">
    <text evidence="1">The sequence shown here is derived from an EMBL/GenBank/DDBJ whole genome shotgun (WGS) entry which is preliminary data.</text>
</comment>
<dbReference type="Proteomes" id="UP000438429">
    <property type="component" value="Unassembled WGS sequence"/>
</dbReference>
<dbReference type="AlphaFoldDB" id="A0A6A4RNP9"/>
<gene>
    <name evidence="1" type="ORF">F2P81_022958</name>
</gene>
<dbReference type="EMBL" id="VEVO01000021">
    <property type="protein sequence ID" value="KAF0024156.1"/>
    <property type="molecule type" value="Genomic_DNA"/>
</dbReference>
<name>A0A6A4RNP9_SCOMX</name>
<accession>A0A6A4RNP9</accession>
<protein>
    <submittedName>
        <fullName evidence="1">Uncharacterized protein</fullName>
    </submittedName>
</protein>
<evidence type="ECO:0000313" key="1">
    <source>
        <dbReference type="EMBL" id="KAF0024156.1"/>
    </source>
</evidence>
<sequence length="111" mass="12825">MDEDEDELRREKLCDGVRWKRLTFWRNVFFSSGTVNLCRKLGTAAPSKIRLNYLSFVVAGSWVCERFIQRVRDLSSDPDGIGAGFKSRFAFLPRKEVDSKHNRNIGIAIKK</sequence>